<evidence type="ECO:0000256" key="1">
    <source>
        <dbReference type="SAM" id="MobiDB-lite"/>
    </source>
</evidence>
<proteinExistence type="predicted"/>
<accession>A0A9N9CHH1</accession>
<keyword evidence="3" id="KW-1185">Reference proteome</keyword>
<organism evidence="2 3">
    <name type="scientific">Ambispora gerdemannii</name>
    <dbReference type="NCBI Taxonomy" id="144530"/>
    <lineage>
        <taxon>Eukaryota</taxon>
        <taxon>Fungi</taxon>
        <taxon>Fungi incertae sedis</taxon>
        <taxon>Mucoromycota</taxon>
        <taxon>Glomeromycotina</taxon>
        <taxon>Glomeromycetes</taxon>
        <taxon>Archaeosporales</taxon>
        <taxon>Ambisporaceae</taxon>
        <taxon>Ambispora</taxon>
    </lineage>
</organism>
<sequence length="51" mass="5908">KTENIGRRKQAIGRKNERGKQSAKSARTSNNKKQEVRGRKEVETKKGRRVE</sequence>
<feature type="compositionally biased region" description="Basic and acidic residues" evidence="1">
    <location>
        <begin position="32"/>
        <end position="51"/>
    </location>
</feature>
<feature type="compositionally biased region" description="Polar residues" evidence="1">
    <location>
        <begin position="22"/>
        <end position="31"/>
    </location>
</feature>
<dbReference type="Proteomes" id="UP000789831">
    <property type="component" value="Unassembled WGS sequence"/>
</dbReference>
<protein>
    <submittedName>
        <fullName evidence="2">1338_t:CDS:1</fullName>
    </submittedName>
</protein>
<evidence type="ECO:0000313" key="3">
    <source>
        <dbReference type="Proteomes" id="UP000789831"/>
    </source>
</evidence>
<name>A0A9N9CHH1_9GLOM</name>
<comment type="caution">
    <text evidence="2">The sequence shown here is derived from an EMBL/GenBank/DDBJ whole genome shotgun (WGS) entry which is preliminary data.</text>
</comment>
<feature type="non-terminal residue" evidence="2">
    <location>
        <position position="1"/>
    </location>
</feature>
<dbReference type="EMBL" id="CAJVPL010002123">
    <property type="protein sequence ID" value="CAG8600226.1"/>
    <property type="molecule type" value="Genomic_DNA"/>
</dbReference>
<gene>
    <name evidence="2" type="ORF">AGERDE_LOCUS9065</name>
</gene>
<evidence type="ECO:0000313" key="2">
    <source>
        <dbReference type="EMBL" id="CAG8600226.1"/>
    </source>
</evidence>
<dbReference type="AlphaFoldDB" id="A0A9N9CHH1"/>
<feature type="region of interest" description="Disordered" evidence="1">
    <location>
        <begin position="1"/>
        <end position="51"/>
    </location>
</feature>
<reference evidence="2" key="1">
    <citation type="submission" date="2021-06" db="EMBL/GenBank/DDBJ databases">
        <authorList>
            <person name="Kallberg Y."/>
            <person name="Tangrot J."/>
            <person name="Rosling A."/>
        </authorList>
    </citation>
    <scope>NUCLEOTIDE SEQUENCE</scope>
    <source>
        <strain evidence="2">MT106</strain>
    </source>
</reference>